<feature type="chain" id="PRO_5013382588" evidence="1">
    <location>
        <begin position="22"/>
        <end position="389"/>
    </location>
</feature>
<keyword evidence="1" id="KW-0732">Signal</keyword>
<protein>
    <submittedName>
        <fullName evidence="2">Uncharacterized protein</fullName>
    </submittedName>
</protein>
<evidence type="ECO:0000313" key="3">
    <source>
        <dbReference type="Proteomes" id="UP000185812"/>
    </source>
</evidence>
<name>A0A1M6X9V9_9BACT</name>
<evidence type="ECO:0000256" key="1">
    <source>
        <dbReference type="SAM" id="SignalP"/>
    </source>
</evidence>
<organism evidence="2 3">
    <name type="scientific">Rhodothermus profundi</name>
    <dbReference type="NCBI Taxonomy" id="633813"/>
    <lineage>
        <taxon>Bacteria</taxon>
        <taxon>Pseudomonadati</taxon>
        <taxon>Rhodothermota</taxon>
        <taxon>Rhodothermia</taxon>
        <taxon>Rhodothermales</taxon>
        <taxon>Rhodothermaceae</taxon>
        <taxon>Rhodothermus</taxon>
    </lineage>
</organism>
<evidence type="ECO:0000313" key="2">
    <source>
        <dbReference type="EMBL" id="SHL02659.1"/>
    </source>
</evidence>
<proteinExistence type="predicted"/>
<reference evidence="3" key="1">
    <citation type="submission" date="2016-11" db="EMBL/GenBank/DDBJ databases">
        <authorList>
            <person name="Varghese N."/>
            <person name="Submissions S."/>
        </authorList>
    </citation>
    <scope>NUCLEOTIDE SEQUENCE [LARGE SCALE GENOMIC DNA]</scope>
    <source>
        <strain evidence="3">DSM 22212</strain>
    </source>
</reference>
<dbReference type="PROSITE" id="PS51257">
    <property type="entry name" value="PROKAR_LIPOPROTEIN"/>
    <property type="match status" value="1"/>
</dbReference>
<dbReference type="STRING" id="633813.SAMN04488087_2558"/>
<feature type="signal peptide" evidence="1">
    <location>
        <begin position="1"/>
        <end position="21"/>
    </location>
</feature>
<dbReference type="Proteomes" id="UP000185812">
    <property type="component" value="Unassembled WGS sequence"/>
</dbReference>
<dbReference type="SUPFAM" id="SSF101898">
    <property type="entry name" value="NHL repeat"/>
    <property type="match status" value="1"/>
</dbReference>
<gene>
    <name evidence="2" type="ORF">SAMN04488087_2558</name>
</gene>
<dbReference type="EMBL" id="FRAU01000010">
    <property type="protein sequence ID" value="SHL02659.1"/>
    <property type="molecule type" value="Genomic_DNA"/>
</dbReference>
<dbReference type="RefSeq" id="WP_072716361.1">
    <property type="nucleotide sequence ID" value="NZ_FRAU01000010.1"/>
</dbReference>
<accession>A0A1M6X9V9</accession>
<sequence length="389" mass="42865">MSRARWLLPILLLWGIGCDTASIEEDDTIQTVRYRTDRSDWARTVVQLPDGWLLVGGYTDGVGAPTDGTLAVPLLLWIDINGTIRGTAVYRDLRHGEVVGIAPLGEDLAVLVYYNPYEHGGGPTRTLLYRARSDGSRKEVLYEAEGGAASRHALLTLPNGGLVMAVERSLVRLELNGAPSWKRTFDALAFIADLAIDDRGRIYGMGPLKEGEGIGLFCVTSGGALEWERTYVPDELMRFYLLTLTPDSLVVGGRRFQDPRIVLLFFDREGNKARVQFIGEGSIRLNALRTLPERNEIVVGLIEQYRPPAEGPGFYSSYLVLIDSTGTERARWLFGPERGSTFVEDLLVAGNRLIAVGATGPERLSGHGGDDFDVLVQIRPLYDAQKTRA</sequence>
<keyword evidence="3" id="KW-1185">Reference proteome</keyword>
<dbReference type="AlphaFoldDB" id="A0A1M6X9V9"/>